<accession>A0A8B3S4D4</accession>
<dbReference type="EMBL" id="RPGO01000024">
    <property type="protein sequence ID" value="RZB31063.1"/>
    <property type="molecule type" value="Genomic_DNA"/>
</dbReference>
<proteinExistence type="predicted"/>
<dbReference type="InterPro" id="IPR011050">
    <property type="entry name" value="Pectin_lyase_fold/virulence"/>
</dbReference>
<dbReference type="InterPro" id="IPR012334">
    <property type="entry name" value="Pectin_lyas_fold"/>
</dbReference>
<evidence type="ECO:0000313" key="1">
    <source>
        <dbReference type="EMBL" id="RZB31063.1"/>
    </source>
</evidence>
<dbReference type="Gene3D" id="2.160.20.10">
    <property type="entry name" value="Single-stranded right-handed beta-helix, Pectin lyase-like"/>
    <property type="match status" value="1"/>
</dbReference>
<dbReference type="Proteomes" id="UP000291831">
    <property type="component" value="Unassembled WGS sequence"/>
</dbReference>
<sequence length="79" mass="8692">MFALLFAVLAVISIGCASADTIYVPEEGNQTIQQAVDNATEGDTIIVRDGTYHVNVNKCLELWRHYGVGKIKFEKPPPN</sequence>
<organism evidence="1 2">
    <name type="scientific">Candidatus Argoarchaeum ethanivorans</name>
    <dbReference type="NCBI Taxonomy" id="2608793"/>
    <lineage>
        <taxon>Archaea</taxon>
        <taxon>Methanobacteriati</taxon>
        <taxon>Methanobacteriota</taxon>
        <taxon>Stenosarchaea group</taxon>
        <taxon>Methanomicrobia</taxon>
        <taxon>Methanosarcinales</taxon>
        <taxon>Methanosarcinales incertae sedis</taxon>
        <taxon>GOM Arc I cluster</taxon>
        <taxon>Candidatus Argoarchaeum</taxon>
    </lineage>
</organism>
<evidence type="ECO:0000313" key="2">
    <source>
        <dbReference type="Proteomes" id="UP000291831"/>
    </source>
</evidence>
<gene>
    <name evidence="1" type="ORF">AEth_01017</name>
</gene>
<dbReference type="SUPFAM" id="SSF51126">
    <property type="entry name" value="Pectin lyase-like"/>
    <property type="match status" value="1"/>
</dbReference>
<dbReference type="AlphaFoldDB" id="A0A8B3S4D4"/>
<name>A0A8B3S4D4_9EURY</name>
<reference evidence="2" key="1">
    <citation type="submission" date="2019-01" db="EMBL/GenBank/DDBJ databases">
        <title>Anaerobic oxidation of ethane by archaea from a marine hydrocarbon seep.</title>
        <authorList>
            <person name="Musat F."/>
        </authorList>
    </citation>
    <scope>NUCLEOTIDE SEQUENCE [LARGE SCALE GENOMIC DNA]</scope>
</reference>
<comment type="caution">
    <text evidence="1">The sequence shown here is derived from an EMBL/GenBank/DDBJ whole genome shotgun (WGS) entry which is preliminary data.</text>
</comment>
<protein>
    <submittedName>
        <fullName evidence="1">Uncharacterized protein</fullName>
    </submittedName>
</protein>